<protein>
    <recommendedName>
        <fullName evidence="5">Surface protein</fullName>
    </recommendedName>
</protein>
<feature type="transmembrane region" description="Helical" evidence="1">
    <location>
        <begin position="570"/>
        <end position="590"/>
    </location>
</feature>
<dbReference type="RefSeq" id="WP_029344736.1">
    <property type="nucleotide sequence ID" value="NZ_JNLP01000001.1"/>
</dbReference>
<evidence type="ECO:0008006" key="5">
    <source>
        <dbReference type="Google" id="ProtNLM"/>
    </source>
</evidence>
<evidence type="ECO:0000313" key="3">
    <source>
        <dbReference type="EMBL" id="PLW60253.1"/>
    </source>
</evidence>
<accession>A0A2N5WDD9</accession>
<gene>
    <name evidence="3" type="ORF">CYU10_001215</name>
</gene>
<keyword evidence="2" id="KW-0732">Signal</keyword>
<evidence type="ECO:0000313" key="4">
    <source>
        <dbReference type="Proteomes" id="UP000234865"/>
    </source>
</evidence>
<sequence precursor="true">MNLCKKIRCYKKVSLFSLLFILTVFTSISTAQSETKRQVEKATITLSATSSGTPITGASFRAENFQIVYEKIKNGSFTKEDIDSSRFIGLKNQYDVKNGVVTLSNELTFGRGIRNTSQKSQGIIESLYNSKQIDFLQTMNEDSLNSPLIFKFHTPGIAGRFYTNDSGKAEATVDVGMTAILSPSNQLIKLVDVTKETKAISVDTINQDSEIKVALTNVPRTEVTKDGYTIVEYGERLDYQVTIKKEFLNSSTTLHIQPNPNIVIDKISQPFTIKSNIPKELDATQFGAESGEMITLNGVSDNIIQSFSRTYINTYEVTIPESNKDFQLNITAHLAPSVTLERELTNLPQIATPQKVTLDFSDVTPTVNKPNGTISQGKVINFIAENDKTGDNINYQTSNIRTTGINFVTINAETNVLATDANYFLGKIVSGEKYLYSSSGWKKVSTLKNINDSSYTKISGGKIQVLNLENSLEIPLNTAIWSFNAKEQNKINESLIEIRGLAKGVQYFLYEPVQEKIKQFKVSEDSLKRAENQSFTFNGKIPGYSAGIQEYNAISVNSNKIISYSFFTKIILPILLFVLLIIIITALFLWKG</sequence>
<name>A0A2N5WDD9_LACLL</name>
<keyword evidence="1" id="KW-0472">Membrane</keyword>
<comment type="caution">
    <text evidence="3">The sequence shown here is derived from an EMBL/GenBank/DDBJ whole genome shotgun (WGS) entry which is preliminary data.</text>
</comment>
<evidence type="ECO:0000256" key="1">
    <source>
        <dbReference type="SAM" id="Phobius"/>
    </source>
</evidence>
<dbReference type="AlphaFoldDB" id="A0A2N5WDD9"/>
<proteinExistence type="predicted"/>
<feature type="signal peptide" evidence="2">
    <location>
        <begin position="1"/>
        <end position="33"/>
    </location>
</feature>
<dbReference type="Proteomes" id="UP000234865">
    <property type="component" value="Unassembled WGS sequence"/>
</dbReference>
<keyword evidence="1" id="KW-1133">Transmembrane helix</keyword>
<organism evidence="3 4">
    <name type="scientific">Lactococcus lactis subsp. lactis</name>
    <name type="common">Streptococcus lactis</name>
    <dbReference type="NCBI Taxonomy" id="1360"/>
    <lineage>
        <taxon>Bacteria</taxon>
        <taxon>Bacillati</taxon>
        <taxon>Bacillota</taxon>
        <taxon>Bacilli</taxon>
        <taxon>Lactobacillales</taxon>
        <taxon>Streptococcaceae</taxon>
        <taxon>Lactococcus</taxon>
    </lineage>
</organism>
<keyword evidence="1" id="KW-0812">Transmembrane</keyword>
<feature type="chain" id="PRO_5014620095" description="Surface protein" evidence="2">
    <location>
        <begin position="34"/>
        <end position="592"/>
    </location>
</feature>
<evidence type="ECO:0000256" key="2">
    <source>
        <dbReference type="SAM" id="SignalP"/>
    </source>
</evidence>
<reference evidence="4" key="1">
    <citation type="submission" date="2016-08" db="EMBL/GenBank/DDBJ databases">
        <title>Comparative genomics of Lactococcus lactis strain WFLU12 isolated from the gastrointestinal tract of wild olive flounder (Paralichythys olivaceus).</title>
        <authorList>
            <person name="Nguyen T.L."/>
            <person name="Kim D.-H."/>
        </authorList>
    </citation>
    <scope>NUCLEOTIDE SEQUENCE [LARGE SCALE GENOMIC DNA]</scope>
    <source>
        <strain evidence="4">WFLU12</strain>
    </source>
</reference>
<dbReference type="EMBL" id="PKRZ01000001">
    <property type="protein sequence ID" value="PLW60253.1"/>
    <property type="molecule type" value="Genomic_DNA"/>
</dbReference>